<evidence type="ECO:0000313" key="1">
    <source>
        <dbReference type="EMBL" id="CAG7820411.1"/>
    </source>
</evidence>
<dbReference type="EMBL" id="CAJVCH010477530">
    <property type="protein sequence ID" value="CAG7820411.1"/>
    <property type="molecule type" value="Genomic_DNA"/>
</dbReference>
<proteinExistence type="predicted"/>
<dbReference type="OrthoDB" id="8282817at2759"/>
<reference evidence="1" key="1">
    <citation type="submission" date="2021-06" db="EMBL/GenBank/DDBJ databases">
        <authorList>
            <person name="Hodson N. C."/>
            <person name="Mongue J. A."/>
            <person name="Jaron S. K."/>
        </authorList>
    </citation>
    <scope>NUCLEOTIDE SEQUENCE</scope>
</reference>
<organism evidence="1 2">
    <name type="scientific">Allacma fusca</name>
    <dbReference type="NCBI Taxonomy" id="39272"/>
    <lineage>
        <taxon>Eukaryota</taxon>
        <taxon>Metazoa</taxon>
        <taxon>Ecdysozoa</taxon>
        <taxon>Arthropoda</taxon>
        <taxon>Hexapoda</taxon>
        <taxon>Collembola</taxon>
        <taxon>Symphypleona</taxon>
        <taxon>Sminthuridae</taxon>
        <taxon>Allacma</taxon>
    </lineage>
</organism>
<accession>A0A8J2KLZ6</accession>
<feature type="non-terminal residue" evidence="1">
    <location>
        <position position="213"/>
    </location>
</feature>
<dbReference type="Proteomes" id="UP000708208">
    <property type="component" value="Unassembled WGS sequence"/>
</dbReference>
<name>A0A8J2KLZ6_9HEXA</name>
<gene>
    <name evidence="1" type="ORF">AFUS01_LOCUS30801</name>
</gene>
<protein>
    <submittedName>
        <fullName evidence="1">Uncharacterized protein</fullName>
    </submittedName>
</protein>
<sequence>MKVKKGHVVYRWTKFRIDPPKMAPIVSSEVKAVIRVLSEDKKTYRVIQDKLLKQGHKTSIGSISHVVNSKGKFRQAKVSGLLQSKDNRPPIVRNPGNIRKVARYASNGNPLSPRDIAKKLGTSHTTVNKIIHGDLVMQTRKKHRGHTLRDSHKQNRKTNARELCERHLAGKRSDFAVNLEEAYFYIQDCSWERRIFFTKDRNLEVAPVMNKKE</sequence>
<comment type="caution">
    <text evidence="1">The sequence shown here is derived from an EMBL/GenBank/DDBJ whole genome shotgun (WGS) entry which is preliminary data.</text>
</comment>
<keyword evidence="2" id="KW-1185">Reference proteome</keyword>
<dbReference type="AlphaFoldDB" id="A0A8J2KLZ6"/>
<evidence type="ECO:0000313" key="2">
    <source>
        <dbReference type="Proteomes" id="UP000708208"/>
    </source>
</evidence>